<dbReference type="InterPro" id="IPR016024">
    <property type="entry name" value="ARM-type_fold"/>
</dbReference>
<organism evidence="1 2">
    <name type="scientific">Solidesulfovibrio carbinolicus</name>
    <dbReference type="NCBI Taxonomy" id="296842"/>
    <lineage>
        <taxon>Bacteria</taxon>
        <taxon>Pseudomonadati</taxon>
        <taxon>Thermodesulfobacteriota</taxon>
        <taxon>Desulfovibrionia</taxon>
        <taxon>Desulfovibrionales</taxon>
        <taxon>Desulfovibrionaceae</taxon>
        <taxon>Solidesulfovibrio</taxon>
    </lineage>
</organism>
<sequence length="234" mass="25107">MPSRRRLMTDVREALALPTAEAALAALAPIAPINRQGPLFSLLLSPEAVIGWRAVVAFGASMADMAATRLEDAREVWRNLMWRVNEESGNIAWGIPQCMGETLARTPTLAADYHRILISYVQDMEGDCTFIDHAPLRLGAWWAIARLAQAAPQLAARALPELTAALDDCSPEARGLAALAIERIKPSPAKTLLAALSRAAADPATFTRFDGWDLVPDTVAARGQAALAACRLCG</sequence>
<dbReference type="OrthoDB" id="5430983at2"/>
<dbReference type="InterPro" id="IPR011989">
    <property type="entry name" value="ARM-like"/>
</dbReference>
<name>A0A4P6HGZ0_9BACT</name>
<evidence type="ECO:0000313" key="2">
    <source>
        <dbReference type="Proteomes" id="UP000293296"/>
    </source>
</evidence>
<evidence type="ECO:0008006" key="3">
    <source>
        <dbReference type="Google" id="ProtNLM"/>
    </source>
</evidence>
<dbReference type="InterPro" id="IPR054701">
    <property type="entry name" value="DVU0298-like"/>
</dbReference>
<dbReference type="Gene3D" id="1.25.10.10">
    <property type="entry name" value="Leucine-rich Repeat Variant"/>
    <property type="match status" value="1"/>
</dbReference>
<reference evidence="1 2" key="1">
    <citation type="submission" date="2018-02" db="EMBL/GenBank/DDBJ databases">
        <title>Genome sequence of Desulfovibrio carbinolicus DSM 3852.</title>
        <authorList>
            <person name="Wilbanks E."/>
            <person name="Skennerton C.T."/>
            <person name="Orphan V.J."/>
        </authorList>
    </citation>
    <scope>NUCLEOTIDE SEQUENCE [LARGE SCALE GENOMIC DNA]</scope>
    <source>
        <strain evidence="1 2">DSM 3852</strain>
    </source>
</reference>
<accession>A0A4P6HGZ0</accession>
<dbReference type="EMBL" id="CP026538">
    <property type="protein sequence ID" value="QAZ66237.1"/>
    <property type="molecule type" value="Genomic_DNA"/>
</dbReference>
<dbReference type="NCBIfam" id="NF045662">
    <property type="entry name" value="DVU0298_fam"/>
    <property type="match status" value="1"/>
</dbReference>
<dbReference type="Proteomes" id="UP000293296">
    <property type="component" value="Chromosome"/>
</dbReference>
<dbReference type="RefSeq" id="WP_129349318.1">
    <property type="nucleotide sequence ID" value="NZ_CP026538.1"/>
</dbReference>
<proteinExistence type="predicted"/>
<dbReference type="SUPFAM" id="SSF48371">
    <property type="entry name" value="ARM repeat"/>
    <property type="match status" value="1"/>
</dbReference>
<dbReference type="KEGG" id="dcb:C3Y92_02870"/>
<protein>
    <recommendedName>
        <fullName evidence="3">HEAT repeat domain-containing protein</fullName>
    </recommendedName>
</protein>
<keyword evidence="2" id="KW-1185">Reference proteome</keyword>
<dbReference type="AlphaFoldDB" id="A0A4P6HGZ0"/>
<evidence type="ECO:0000313" key="1">
    <source>
        <dbReference type="EMBL" id="QAZ66237.1"/>
    </source>
</evidence>
<gene>
    <name evidence="1" type="ORF">C3Y92_02870</name>
</gene>